<accession>A0A929N1N3</accession>
<gene>
    <name evidence="1" type="ORF">HXK03_06565</name>
</gene>
<keyword evidence="1" id="KW-0547">Nucleotide-binding</keyword>
<dbReference type="EMBL" id="JABZFZ010000353">
    <property type="protein sequence ID" value="MBF0940523.1"/>
    <property type="molecule type" value="Genomic_DNA"/>
</dbReference>
<evidence type="ECO:0000313" key="2">
    <source>
        <dbReference type="Proteomes" id="UP000718630"/>
    </source>
</evidence>
<dbReference type="AlphaFoldDB" id="A0A929N1N3"/>
<dbReference type="GO" id="GO:0005524">
    <property type="term" value="F:ATP binding"/>
    <property type="evidence" value="ECO:0007669"/>
    <property type="project" value="UniProtKB-KW"/>
</dbReference>
<feature type="non-terminal residue" evidence="1">
    <location>
        <position position="1"/>
    </location>
</feature>
<evidence type="ECO:0000313" key="1">
    <source>
        <dbReference type="EMBL" id="MBF0940523.1"/>
    </source>
</evidence>
<dbReference type="Proteomes" id="UP000718630">
    <property type="component" value="Unassembled WGS sequence"/>
</dbReference>
<proteinExistence type="predicted"/>
<sequence>IVTHDPAIASSADRVAFMHDGRITRVATALSAGEVLEGMDQQCGEAPGA</sequence>
<keyword evidence="1" id="KW-0067">ATP-binding</keyword>
<comment type="caution">
    <text evidence="1">The sequence shown here is derived from an EMBL/GenBank/DDBJ whole genome shotgun (WGS) entry which is preliminary data.</text>
</comment>
<protein>
    <submittedName>
        <fullName evidence="1">ABC transporter ATP-binding protein</fullName>
    </submittedName>
</protein>
<reference evidence="1" key="1">
    <citation type="submission" date="2020-04" db="EMBL/GenBank/DDBJ databases">
        <title>Deep metagenomics examines the oral microbiome during advanced dental caries in children, revealing novel taxa and co-occurrences with host molecules.</title>
        <authorList>
            <person name="Baker J.L."/>
            <person name="Morton J.T."/>
            <person name="Dinis M."/>
            <person name="Alvarez R."/>
            <person name="Tran N.C."/>
            <person name="Knight R."/>
            <person name="Edlund A."/>
        </authorList>
    </citation>
    <scope>NUCLEOTIDE SEQUENCE</scope>
    <source>
        <strain evidence="1">JCVI_32_bin.64</strain>
    </source>
</reference>
<organism evidence="1 2">
    <name type="scientific">Schaalia georgiae</name>
    <dbReference type="NCBI Taxonomy" id="52768"/>
    <lineage>
        <taxon>Bacteria</taxon>
        <taxon>Bacillati</taxon>
        <taxon>Actinomycetota</taxon>
        <taxon>Actinomycetes</taxon>
        <taxon>Actinomycetales</taxon>
        <taxon>Actinomycetaceae</taxon>
        <taxon>Schaalia</taxon>
    </lineage>
</organism>
<name>A0A929N1N3_9ACTO</name>